<evidence type="ECO:0000256" key="2">
    <source>
        <dbReference type="ARBA" id="ARBA00023235"/>
    </source>
</evidence>
<protein>
    <recommendedName>
        <fullName evidence="4">Pseudouridine synthase</fullName>
        <ecNumber evidence="4">5.4.99.-</ecNumber>
    </recommendedName>
</protein>
<organism evidence="6 7">
    <name type="scientific">Peptoniphilus stercorisuis</name>
    <dbReference type="NCBI Taxonomy" id="1436965"/>
    <lineage>
        <taxon>Bacteria</taxon>
        <taxon>Bacillati</taxon>
        <taxon>Bacillota</taxon>
        <taxon>Tissierellia</taxon>
        <taxon>Tissierellales</taxon>
        <taxon>Peptoniphilaceae</taxon>
        <taxon>Peptoniphilus</taxon>
    </lineage>
</organism>
<dbReference type="EC" id="5.4.99.-" evidence="4"/>
<evidence type="ECO:0000313" key="6">
    <source>
        <dbReference type="EMBL" id="MBP2024985.1"/>
    </source>
</evidence>
<dbReference type="InterPro" id="IPR036986">
    <property type="entry name" value="S4_RNA-bd_sf"/>
</dbReference>
<dbReference type="NCBIfam" id="TIGR00093">
    <property type="entry name" value="pseudouridine synthase"/>
    <property type="match status" value="1"/>
</dbReference>
<dbReference type="InterPro" id="IPR020103">
    <property type="entry name" value="PsdUridine_synth_cat_dom_sf"/>
</dbReference>
<comment type="similarity">
    <text evidence="1 4">Belongs to the pseudouridine synthase RsuA family.</text>
</comment>
<sequence length="235" mass="26935">MRLQKYMAHAGAASRRKSEEMILEGRVKVNNNIVTELGFKVDEYKDRVYLDGRRLTLVKDSIYVMLNKPLGIVSTVSDEKDRKTVVDLIETDRRIYPVGRLDIDTTGLILLTDDGDITNKLMHPSKEIKKTYIATVDGTPNKRELQILRNGIKVGRETFAPAEVSILKNFENDSIIKVTIHEGRNHQVKIMFDRINHPVKKLKRISVGEIELGGLEIGNYRFLNKEEVKYLKSLK</sequence>
<dbReference type="InterPro" id="IPR018496">
    <property type="entry name" value="PsdUridine_synth_RsuA/RluB_CS"/>
</dbReference>
<dbReference type="CDD" id="cd02870">
    <property type="entry name" value="PseudoU_synth_RsuA_like"/>
    <property type="match status" value="1"/>
</dbReference>
<dbReference type="PANTHER" id="PTHR47683:SF2">
    <property type="entry name" value="RNA-BINDING S4 DOMAIN-CONTAINING PROTEIN"/>
    <property type="match status" value="1"/>
</dbReference>
<dbReference type="SMART" id="SM00363">
    <property type="entry name" value="S4"/>
    <property type="match status" value="1"/>
</dbReference>
<evidence type="ECO:0000259" key="5">
    <source>
        <dbReference type="SMART" id="SM00363"/>
    </source>
</evidence>
<dbReference type="InterPro" id="IPR006145">
    <property type="entry name" value="PsdUridine_synth_RsuA/RluA"/>
</dbReference>
<dbReference type="GO" id="GO:0160139">
    <property type="term" value="F:23S rRNA pseudouridine(2605) synthase activity"/>
    <property type="evidence" value="ECO:0007669"/>
    <property type="project" value="UniProtKB-EC"/>
</dbReference>
<dbReference type="SUPFAM" id="SSF55120">
    <property type="entry name" value="Pseudouridine synthase"/>
    <property type="match status" value="1"/>
</dbReference>
<dbReference type="InterPro" id="IPR000748">
    <property type="entry name" value="PsdUridine_synth_RsuA/RluB/E/F"/>
</dbReference>
<dbReference type="CDD" id="cd00165">
    <property type="entry name" value="S4"/>
    <property type="match status" value="1"/>
</dbReference>
<dbReference type="Proteomes" id="UP001519306">
    <property type="component" value="Unassembled WGS sequence"/>
</dbReference>
<dbReference type="SUPFAM" id="SSF55174">
    <property type="entry name" value="Alpha-L RNA-binding motif"/>
    <property type="match status" value="1"/>
</dbReference>
<evidence type="ECO:0000256" key="4">
    <source>
        <dbReference type="RuleBase" id="RU003887"/>
    </source>
</evidence>
<dbReference type="Pfam" id="PF00849">
    <property type="entry name" value="PseudoU_synth_2"/>
    <property type="match status" value="1"/>
</dbReference>
<dbReference type="RefSeq" id="WP_210060291.1">
    <property type="nucleotide sequence ID" value="NZ_JAGGLJ010000004.1"/>
</dbReference>
<dbReference type="InterPro" id="IPR002942">
    <property type="entry name" value="S4_RNA-bd"/>
</dbReference>
<dbReference type="Gene3D" id="3.10.290.10">
    <property type="entry name" value="RNA-binding S4 domain"/>
    <property type="match status" value="1"/>
</dbReference>
<evidence type="ECO:0000256" key="1">
    <source>
        <dbReference type="ARBA" id="ARBA00008348"/>
    </source>
</evidence>
<dbReference type="InterPro" id="IPR042092">
    <property type="entry name" value="PsdUridine_s_RsuA/RluB/E/F_cat"/>
</dbReference>
<keyword evidence="2 4" id="KW-0413">Isomerase</keyword>
<keyword evidence="3" id="KW-0694">RNA-binding</keyword>
<keyword evidence="7" id="KW-1185">Reference proteome</keyword>
<dbReference type="InterPro" id="IPR050343">
    <property type="entry name" value="RsuA_PseudoU_synthase"/>
</dbReference>
<feature type="domain" description="RNA-binding S4" evidence="5">
    <location>
        <begin position="1"/>
        <end position="62"/>
    </location>
</feature>
<dbReference type="Gene3D" id="3.30.70.580">
    <property type="entry name" value="Pseudouridine synthase I, catalytic domain, N-terminal subdomain"/>
    <property type="match status" value="1"/>
</dbReference>
<gene>
    <name evidence="6" type="ORF">J2Z71_000510</name>
</gene>
<comment type="caution">
    <text evidence="6">The sequence shown here is derived from an EMBL/GenBank/DDBJ whole genome shotgun (WGS) entry which is preliminary data.</text>
</comment>
<proteinExistence type="inferred from homology"/>
<name>A0ABS4KB32_9FIRM</name>
<reference evidence="6 7" key="1">
    <citation type="submission" date="2021-03" db="EMBL/GenBank/DDBJ databases">
        <title>Genomic Encyclopedia of Type Strains, Phase IV (KMG-IV): sequencing the most valuable type-strain genomes for metagenomic binning, comparative biology and taxonomic classification.</title>
        <authorList>
            <person name="Goeker M."/>
        </authorList>
    </citation>
    <scope>NUCLEOTIDE SEQUENCE [LARGE SCALE GENOMIC DNA]</scope>
    <source>
        <strain evidence="6 7">DSM 27563</strain>
    </source>
</reference>
<accession>A0ABS4KB32</accession>
<dbReference type="Pfam" id="PF01479">
    <property type="entry name" value="S4"/>
    <property type="match status" value="1"/>
</dbReference>
<evidence type="ECO:0000313" key="7">
    <source>
        <dbReference type="Proteomes" id="UP001519306"/>
    </source>
</evidence>
<evidence type="ECO:0000256" key="3">
    <source>
        <dbReference type="PROSITE-ProRule" id="PRU00182"/>
    </source>
</evidence>
<dbReference type="PROSITE" id="PS01149">
    <property type="entry name" value="PSI_RSU"/>
    <property type="match status" value="1"/>
</dbReference>
<dbReference type="Gene3D" id="3.30.70.1560">
    <property type="entry name" value="Alpha-L RNA-binding motif"/>
    <property type="match status" value="1"/>
</dbReference>
<dbReference type="PROSITE" id="PS50889">
    <property type="entry name" value="S4"/>
    <property type="match status" value="1"/>
</dbReference>
<dbReference type="EMBL" id="JAGGLJ010000004">
    <property type="protein sequence ID" value="MBP2024985.1"/>
    <property type="molecule type" value="Genomic_DNA"/>
</dbReference>
<dbReference type="InterPro" id="IPR020094">
    <property type="entry name" value="TruA/RsuA/RluB/E/F_N"/>
</dbReference>
<dbReference type="PANTHER" id="PTHR47683">
    <property type="entry name" value="PSEUDOURIDINE SYNTHASE FAMILY PROTEIN-RELATED"/>
    <property type="match status" value="1"/>
</dbReference>